<organism evidence="1 2">
    <name type="scientific">Acaulospora morrowiae</name>
    <dbReference type="NCBI Taxonomy" id="94023"/>
    <lineage>
        <taxon>Eukaryota</taxon>
        <taxon>Fungi</taxon>
        <taxon>Fungi incertae sedis</taxon>
        <taxon>Mucoromycota</taxon>
        <taxon>Glomeromycotina</taxon>
        <taxon>Glomeromycetes</taxon>
        <taxon>Diversisporales</taxon>
        <taxon>Acaulosporaceae</taxon>
        <taxon>Acaulospora</taxon>
    </lineage>
</organism>
<dbReference type="EMBL" id="CAJVPV010008938">
    <property type="protein sequence ID" value="CAG8636464.1"/>
    <property type="molecule type" value="Genomic_DNA"/>
</dbReference>
<gene>
    <name evidence="1" type="ORF">AMORRO_LOCUS9326</name>
</gene>
<protein>
    <submittedName>
        <fullName evidence="1">2638_t:CDS:1</fullName>
    </submittedName>
</protein>
<proteinExistence type="predicted"/>
<name>A0A9N9GV09_9GLOM</name>
<sequence length="64" mass="7408">MPKTFAKILRTNFHSSLFHEYVEPSNYFAASIIPSLVKQDNTSIRIFTNAYRSYIFARTGDFPS</sequence>
<keyword evidence="2" id="KW-1185">Reference proteome</keyword>
<accession>A0A9N9GV09</accession>
<reference evidence="1" key="1">
    <citation type="submission" date="2021-06" db="EMBL/GenBank/DDBJ databases">
        <authorList>
            <person name="Kallberg Y."/>
            <person name="Tangrot J."/>
            <person name="Rosling A."/>
        </authorList>
    </citation>
    <scope>NUCLEOTIDE SEQUENCE</scope>
    <source>
        <strain evidence="1">CL551</strain>
    </source>
</reference>
<comment type="caution">
    <text evidence="1">The sequence shown here is derived from an EMBL/GenBank/DDBJ whole genome shotgun (WGS) entry which is preliminary data.</text>
</comment>
<dbReference type="AlphaFoldDB" id="A0A9N9GV09"/>
<evidence type="ECO:0000313" key="2">
    <source>
        <dbReference type="Proteomes" id="UP000789342"/>
    </source>
</evidence>
<evidence type="ECO:0000313" key="1">
    <source>
        <dbReference type="EMBL" id="CAG8636464.1"/>
    </source>
</evidence>
<dbReference type="Proteomes" id="UP000789342">
    <property type="component" value="Unassembled WGS sequence"/>
</dbReference>